<dbReference type="EMBL" id="QJRO01000001">
    <property type="protein sequence ID" value="PYB86491.1"/>
    <property type="molecule type" value="Genomic_DNA"/>
</dbReference>
<dbReference type="GO" id="GO:0006171">
    <property type="term" value="P:cAMP biosynthetic process"/>
    <property type="evidence" value="ECO:0007669"/>
    <property type="project" value="InterPro"/>
</dbReference>
<protein>
    <submittedName>
        <fullName evidence="2">Class I adenylate cyclase</fullName>
    </submittedName>
</protein>
<dbReference type="PANTHER" id="PTHR38760:SF1">
    <property type="entry name" value="ADENYLATE CYCLASE"/>
    <property type="match status" value="1"/>
</dbReference>
<accession>A0A2V4I9B5</accession>
<proteinExistence type="predicted"/>
<dbReference type="PANTHER" id="PTHR38760">
    <property type="entry name" value="ADENYLATE CYCLASE"/>
    <property type="match status" value="1"/>
</dbReference>
<name>A0A2V4I9B5_9PSED</name>
<dbReference type="RefSeq" id="WP_110697047.1">
    <property type="nucleotide sequence ID" value="NZ_CP151184.1"/>
</dbReference>
<dbReference type="InterPro" id="IPR024685">
    <property type="entry name" value="Adenylate_cyclase_1_N"/>
</dbReference>
<dbReference type="PIRSF" id="PIRSF001444">
    <property type="entry name" value="Adenylate_cycl"/>
    <property type="match status" value="1"/>
</dbReference>
<dbReference type="InterPro" id="IPR000274">
    <property type="entry name" value="Adenylate_cyclase_1"/>
</dbReference>
<reference evidence="2 3" key="1">
    <citation type="submission" date="2018-06" db="EMBL/GenBank/DDBJ databases">
        <title>Pseudomonas diversity within urban Lake Michigan freshwaters.</title>
        <authorList>
            <person name="Batrich M."/>
            <person name="Hatzopoulos T."/>
            <person name="Putonti C."/>
        </authorList>
    </citation>
    <scope>NUCLEOTIDE SEQUENCE [LARGE SCALE GENOMIC DNA]</scope>
    <source>
        <strain evidence="2 3">LBp-160603</strain>
    </source>
</reference>
<organism evidence="2 3">
    <name type="scientific">Pseudomonas soli</name>
    <dbReference type="NCBI Taxonomy" id="1306993"/>
    <lineage>
        <taxon>Bacteria</taxon>
        <taxon>Pseudomonadati</taxon>
        <taxon>Pseudomonadota</taxon>
        <taxon>Gammaproteobacteria</taxon>
        <taxon>Pseudomonadales</taxon>
        <taxon>Pseudomonadaceae</taxon>
        <taxon>Pseudomonas</taxon>
    </lineage>
</organism>
<evidence type="ECO:0000259" key="1">
    <source>
        <dbReference type="Pfam" id="PF12633"/>
    </source>
</evidence>
<gene>
    <name evidence="2" type="ORF">DMX07_01480</name>
</gene>
<dbReference type="Proteomes" id="UP000247620">
    <property type="component" value="Unassembled WGS sequence"/>
</dbReference>
<dbReference type="GO" id="GO:0004016">
    <property type="term" value="F:adenylate cyclase activity"/>
    <property type="evidence" value="ECO:0007669"/>
    <property type="project" value="InterPro"/>
</dbReference>
<comment type="caution">
    <text evidence="2">The sequence shown here is derived from an EMBL/GenBank/DDBJ whole genome shotgun (WGS) entry which is preliminary data.</text>
</comment>
<sequence length="954" mass="109443">MNHPHEIRPDLDQGIDRKELAKLRARFLKINQGRLARAMEGLSTRQQQVLTLLPLFFHVNHPLLPGYVSGTTPAGVSGFEPDDELLAEVQRLTRSFTYKPRHGKPAQPIHGLFLMGSLGTLAQAEQSDMDLWVCHAPDLDEQAVADLRRKCQLLETWATSQGAEAHFFLIEPQGFVQGERDGQLSSDDCGTTQHYLLLDEFYRTAIWLAGRTPLWWLVPVYQEHNYRDYTQTLLSKRFIRAQDDLDLGHLAHIPSGEFVGAGLWQLFKGIDSPYKSLLKLLLTEAYASEHPQVRCLSLDYKRAVFANQLDLDELDPYVMVYRRIERYLLLRGEPARLELVRRSLYLKVNKKLGDQGRTRSGGWQRQLLGRLTEEWGWDERQLALLDSRSQWKVRQVAVERRELVAELNHSYRFLTQFARQQNANSRADQRDLNVLGRRLYAAFERRAGKIEVINPGIAPDLAEDTLTLVQSPNRKEPGTHHWGLYNGNLGVHEWEHFSPIKRCRELLELLTWAHRNGVIDSSTRLALHPGVSDLSEFELFNLIGSLQQSIPLPLETVSEVRLLQPSVADEILLLVNVGVDPLRHQRDLNILMTTERTDSLSYAGVRENLVLTLDQITLNSWNEVLVQRYDGEHALARCLRDFLNSLGQRSHRPRVRVRCYCHNRAQAISQRVEEIFDTVQLLLDQGLNHRYLLQVAQHTHILDLQPGQVTLASLADHDAVLAALGEERGRYSPLHLDTHALQDHDLPLVLAQGQPGCIQVFYRLFEGWADLYVLDEHNALWQQRLPLQDEPHLLLPLQRFLQSMLMRRDAQLPLDSLPLASLRILYYQLLPSGIGKARSLEPRPTPSDNQNQAYFEVQAILQAGTGEEVHVTLYCDQQEFSELEHGDQLYAVVARQILRQRRGSGSYRCYITDLDLSELLEDEQGSTSLYLRYKRELEQALNDGLEQLQAQLEP</sequence>
<dbReference type="Pfam" id="PF12633">
    <property type="entry name" value="Adenyl_cycl_N"/>
    <property type="match status" value="1"/>
</dbReference>
<dbReference type="AlphaFoldDB" id="A0A2V4I9B5"/>
<dbReference type="Pfam" id="PF01295">
    <property type="entry name" value="Adenylate_cycl"/>
    <property type="match status" value="1"/>
</dbReference>
<feature type="domain" description="Adenylate cyclase class-I N-terminal" evidence="1">
    <location>
        <begin position="20"/>
        <end position="216"/>
    </location>
</feature>
<evidence type="ECO:0000313" key="3">
    <source>
        <dbReference type="Proteomes" id="UP000247620"/>
    </source>
</evidence>
<dbReference type="NCBIfam" id="NF006985">
    <property type="entry name" value="PRK09450.2-5"/>
    <property type="match status" value="1"/>
</dbReference>
<evidence type="ECO:0000313" key="2">
    <source>
        <dbReference type="EMBL" id="PYB86491.1"/>
    </source>
</evidence>